<reference evidence="1" key="2">
    <citation type="journal article" date="2022" name="New Phytol.">
        <title>Evolutionary transition to the ectomycorrhizal habit in the genomes of a hyperdiverse lineage of mushroom-forming fungi.</title>
        <authorList>
            <person name="Looney B."/>
            <person name="Miyauchi S."/>
            <person name="Morin E."/>
            <person name="Drula E."/>
            <person name="Courty P.E."/>
            <person name="Kohler A."/>
            <person name="Kuo A."/>
            <person name="LaButti K."/>
            <person name="Pangilinan J."/>
            <person name="Lipzen A."/>
            <person name="Riley R."/>
            <person name="Andreopoulos W."/>
            <person name="He G."/>
            <person name="Johnson J."/>
            <person name="Nolan M."/>
            <person name="Tritt A."/>
            <person name="Barry K.W."/>
            <person name="Grigoriev I.V."/>
            <person name="Nagy L.G."/>
            <person name="Hibbett D."/>
            <person name="Henrissat B."/>
            <person name="Matheny P.B."/>
            <person name="Labbe J."/>
            <person name="Martin F.M."/>
        </authorList>
    </citation>
    <scope>NUCLEOTIDE SEQUENCE</scope>
    <source>
        <strain evidence="1">HHB10654</strain>
    </source>
</reference>
<proteinExistence type="predicted"/>
<accession>A0ACB8SNL7</accession>
<keyword evidence="2" id="KW-1185">Reference proteome</keyword>
<evidence type="ECO:0000313" key="2">
    <source>
        <dbReference type="Proteomes" id="UP000814140"/>
    </source>
</evidence>
<sequence>MSITVKWGRERLHIPLPPPETKLAVLRASLAEHTHLAPNAFKLIYAGAVMKDDNAPLSSYNLRPNTTVLLLDSAAPAPSPAPAPKAPKTEESTISSIQAELASVRTTLEPGVDAFLRDLTAATATTPAAATPAPAAPAASPALKTEHTRLGELLLQALLRLDAIAVESEWENARRERKGAVRAVQGVLDRLDRAWREAKVQA</sequence>
<dbReference type="EMBL" id="MU277240">
    <property type="protein sequence ID" value="KAI0057959.1"/>
    <property type="molecule type" value="Genomic_DNA"/>
</dbReference>
<comment type="caution">
    <text evidence="1">The sequence shown here is derived from an EMBL/GenBank/DDBJ whole genome shotgun (WGS) entry which is preliminary data.</text>
</comment>
<gene>
    <name evidence="1" type="ORF">BV25DRAFT_1811530</name>
</gene>
<evidence type="ECO:0000313" key="1">
    <source>
        <dbReference type="EMBL" id="KAI0057959.1"/>
    </source>
</evidence>
<dbReference type="Proteomes" id="UP000814140">
    <property type="component" value="Unassembled WGS sequence"/>
</dbReference>
<protein>
    <submittedName>
        <fullName evidence="1">Uncharacterized protein</fullName>
    </submittedName>
</protein>
<name>A0ACB8SNL7_9AGAM</name>
<organism evidence="1 2">
    <name type="scientific">Artomyces pyxidatus</name>
    <dbReference type="NCBI Taxonomy" id="48021"/>
    <lineage>
        <taxon>Eukaryota</taxon>
        <taxon>Fungi</taxon>
        <taxon>Dikarya</taxon>
        <taxon>Basidiomycota</taxon>
        <taxon>Agaricomycotina</taxon>
        <taxon>Agaricomycetes</taxon>
        <taxon>Russulales</taxon>
        <taxon>Auriscalpiaceae</taxon>
        <taxon>Artomyces</taxon>
    </lineage>
</organism>
<reference evidence="1" key="1">
    <citation type="submission" date="2021-03" db="EMBL/GenBank/DDBJ databases">
        <authorList>
            <consortium name="DOE Joint Genome Institute"/>
            <person name="Ahrendt S."/>
            <person name="Looney B.P."/>
            <person name="Miyauchi S."/>
            <person name="Morin E."/>
            <person name="Drula E."/>
            <person name="Courty P.E."/>
            <person name="Chicoki N."/>
            <person name="Fauchery L."/>
            <person name="Kohler A."/>
            <person name="Kuo A."/>
            <person name="Labutti K."/>
            <person name="Pangilinan J."/>
            <person name="Lipzen A."/>
            <person name="Riley R."/>
            <person name="Andreopoulos W."/>
            <person name="He G."/>
            <person name="Johnson J."/>
            <person name="Barry K.W."/>
            <person name="Grigoriev I.V."/>
            <person name="Nagy L."/>
            <person name="Hibbett D."/>
            <person name="Henrissat B."/>
            <person name="Matheny P.B."/>
            <person name="Labbe J."/>
            <person name="Martin F."/>
        </authorList>
    </citation>
    <scope>NUCLEOTIDE SEQUENCE</scope>
    <source>
        <strain evidence="1">HHB10654</strain>
    </source>
</reference>